<keyword evidence="2" id="KW-1185">Reference proteome</keyword>
<reference evidence="1" key="2">
    <citation type="submission" date="2020-05" db="UniProtKB">
        <authorList>
            <consortium name="EnsemblMetazoa"/>
        </authorList>
    </citation>
    <scope>IDENTIFICATION</scope>
    <source>
        <strain evidence="1">A-37</strain>
    </source>
</reference>
<dbReference type="EnsemblMetazoa" id="ACUA000424-RA">
    <property type="protein sequence ID" value="ACUA000424-PA"/>
    <property type="gene ID" value="ACUA000424"/>
</dbReference>
<dbReference type="EMBL" id="AXCM01004760">
    <property type="status" value="NOT_ANNOTATED_CDS"/>
    <property type="molecule type" value="Genomic_DNA"/>
</dbReference>
<dbReference type="Proteomes" id="UP000075883">
    <property type="component" value="Unassembled WGS sequence"/>
</dbReference>
<reference evidence="2" key="1">
    <citation type="submission" date="2013-09" db="EMBL/GenBank/DDBJ databases">
        <title>The Genome Sequence of Anopheles culicifacies species A.</title>
        <authorList>
            <consortium name="The Broad Institute Genomics Platform"/>
            <person name="Neafsey D.E."/>
            <person name="Besansky N."/>
            <person name="Howell P."/>
            <person name="Walton C."/>
            <person name="Young S.K."/>
            <person name="Zeng Q."/>
            <person name="Gargeya S."/>
            <person name="Fitzgerald M."/>
            <person name="Haas B."/>
            <person name="Abouelleil A."/>
            <person name="Allen A.W."/>
            <person name="Alvarado L."/>
            <person name="Arachchi H.M."/>
            <person name="Berlin A.M."/>
            <person name="Chapman S.B."/>
            <person name="Gainer-Dewar J."/>
            <person name="Goldberg J."/>
            <person name="Griggs A."/>
            <person name="Gujja S."/>
            <person name="Hansen M."/>
            <person name="Howarth C."/>
            <person name="Imamovic A."/>
            <person name="Ireland A."/>
            <person name="Larimer J."/>
            <person name="McCowan C."/>
            <person name="Murphy C."/>
            <person name="Pearson M."/>
            <person name="Poon T.W."/>
            <person name="Priest M."/>
            <person name="Roberts A."/>
            <person name="Saif S."/>
            <person name="Shea T."/>
            <person name="Sisk P."/>
            <person name="Sykes S."/>
            <person name="Wortman J."/>
            <person name="Nusbaum C."/>
            <person name="Birren B."/>
        </authorList>
    </citation>
    <scope>NUCLEOTIDE SEQUENCE [LARGE SCALE GENOMIC DNA]</scope>
    <source>
        <strain evidence="2">A-37</strain>
    </source>
</reference>
<evidence type="ECO:0000313" key="2">
    <source>
        <dbReference type="Proteomes" id="UP000075883"/>
    </source>
</evidence>
<sequence length="110" mass="12425">MEVVMGFLERTHYSDPAPTGVIPVPIPKKRNRWFHLEPSGTVGTIGTVWNRRNHGSNGYGRFRTVLDGSDDSDGSDGSGRFYCTYPSELVPIFVGPFRNQFRLFLNVTHH</sequence>
<accession>A0A182LRV9</accession>
<name>A0A182LRV9_9DIPT</name>
<organism evidence="1 2">
    <name type="scientific">Anopheles culicifacies</name>
    <dbReference type="NCBI Taxonomy" id="139723"/>
    <lineage>
        <taxon>Eukaryota</taxon>
        <taxon>Metazoa</taxon>
        <taxon>Ecdysozoa</taxon>
        <taxon>Arthropoda</taxon>
        <taxon>Hexapoda</taxon>
        <taxon>Insecta</taxon>
        <taxon>Pterygota</taxon>
        <taxon>Neoptera</taxon>
        <taxon>Endopterygota</taxon>
        <taxon>Diptera</taxon>
        <taxon>Nematocera</taxon>
        <taxon>Culicoidea</taxon>
        <taxon>Culicidae</taxon>
        <taxon>Anophelinae</taxon>
        <taxon>Anopheles</taxon>
        <taxon>culicifacies species complex</taxon>
    </lineage>
</organism>
<evidence type="ECO:0000313" key="1">
    <source>
        <dbReference type="EnsemblMetazoa" id="ACUA000424-PA"/>
    </source>
</evidence>
<dbReference type="AlphaFoldDB" id="A0A182LRV9"/>
<proteinExistence type="predicted"/>
<protein>
    <submittedName>
        <fullName evidence="1">Uncharacterized protein</fullName>
    </submittedName>
</protein>
<dbReference type="VEuPathDB" id="VectorBase:ACUA000424"/>